<dbReference type="Gene3D" id="3.20.20.70">
    <property type="entry name" value="Aldolase class I"/>
    <property type="match status" value="1"/>
</dbReference>
<feature type="domain" description="NADH:flavin oxidoreductase/NADH oxidase N-terminal" evidence="1">
    <location>
        <begin position="11"/>
        <end position="338"/>
    </location>
</feature>
<reference evidence="2 3" key="1">
    <citation type="submission" date="2021-01" db="EMBL/GenBank/DDBJ databases">
        <title>Chryseolinea sp. Jin1 Genome sequencing and assembly.</title>
        <authorList>
            <person name="Kim I."/>
        </authorList>
    </citation>
    <scope>NUCLEOTIDE SEQUENCE [LARGE SCALE GENOMIC DNA]</scope>
    <source>
        <strain evidence="2 3">Jin1</strain>
    </source>
</reference>
<gene>
    <name evidence="2" type="ORF">JI741_08270</name>
</gene>
<dbReference type="SUPFAM" id="SSF51395">
    <property type="entry name" value="FMN-linked oxidoreductases"/>
    <property type="match status" value="1"/>
</dbReference>
<sequence>MNTSTALQSYTLGQHLLTNKIVMAPMTRLRAVDNIPSQLMATYYAQRASAGLIISEGVSPSPNGLGYARMPGIYSAQQIEAWKPITSAVHKKGGKIFAQLMHVGRIGHPDNLPENARLIAPSSVAANGEMWTDQNGHQKFPVPETMDDVLLQSTRDEFVQAARNAIAAGFDGVELHGANGYLLEQFLSPHTNQRTDNYGGNITNRARFVLEVAQAVSLAIGADRTGIRLSPFGAANEMPYYEEVTATYEYLAEQLSDLGVAYVHLADHSATGGPEIPLSMKRAIRDKFNGTLILNGGYSLAGATEDIESGLADLIAFGRPFINNPDLVDRFRKNFPLNLFLDARTLYSGGAKGLIDYPVFEDESVSV</sequence>
<protein>
    <submittedName>
        <fullName evidence="2">Alkene reductase</fullName>
    </submittedName>
</protein>
<proteinExistence type="predicted"/>
<dbReference type="Proteomes" id="UP000613030">
    <property type="component" value="Unassembled WGS sequence"/>
</dbReference>
<dbReference type="InterPro" id="IPR001155">
    <property type="entry name" value="OxRdtase_FMN_N"/>
</dbReference>
<comment type="caution">
    <text evidence="2">The sequence shown here is derived from an EMBL/GenBank/DDBJ whole genome shotgun (WGS) entry which is preliminary data.</text>
</comment>
<dbReference type="InterPro" id="IPR045247">
    <property type="entry name" value="Oye-like"/>
</dbReference>
<dbReference type="EMBL" id="JAERRB010000002">
    <property type="protein sequence ID" value="MBL0741212.1"/>
    <property type="molecule type" value="Genomic_DNA"/>
</dbReference>
<name>A0ABS1KPM8_9BACT</name>
<dbReference type="InterPro" id="IPR013785">
    <property type="entry name" value="Aldolase_TIM"/>
</dbReference>
<evidence type="ECO:0000313" key="2">
    <source>
        <dbReference type="EMBL" id="MBL0741212.1"/>
    </source>
</evidence>
<organism evidence="2 3">
    <name type="scientific">Chryseolinea lacunae</name>
    <dbReference type="NCBI Taxonomy" id="2801331"/>
    <lineage>
        <taxon>Bacteria</taxon>
        <taxon>Pseudomonadati</taxon>
        <taxon>Bacteroidota</taxon>
        <taxon>Cytophagia</taxon>
        <taxon>Cytophagales</taxon>
        <taxon>Fulvivirgaceae</taxon>
        <taxon>Chryseolinea</taxon>
    </lineage>
</organism>
<dbReference type="PANTHER" id="PTHR22893:SF91">
    <property type="entry name" value="NADPH DEHYDROGENASE 2-RELATED"/>
    <property type="match status" value="1"/>
</dbReference>
<dbReference type="CDD" id="cd02933">
    <property type="entry name" value="OYE_like_FMN"/>
    <property type="match status" value="1"/>
</dbReference>
<dbReference type="PANTHER" id="PTHR22893">
    <property type="entry name" value="NADH OXIDOREDUCTASE-RELATED"/>
    <property type="match status" value="1"/>
</dbReference>
<dbReference type="Pfam" id="PF00724">
    <property type="entry name" value="Oxidored_FMN"/>
    <property type="match status" value="1"/>
</dbReference>
<evidence type="ECO:0000259" key="1">
    <source>
        <dbReference type="Pfam" id="PF00724"/>
    </source>
</evidence>
<dbReference type="RefSeq" id="WP_202008569.1">
    <property type="nucleotide sequence ID" value="NZ_JAERRB010000002.1"/>
</dbReference>
<keyword evidence="3" id="KW-1185">Reference proteome</keyword>
<accession>A0ABS1KPM8</accession>
<evidence type="ECO:0000313" key="3">
    <source>
        <dbReference type="Proteomes" id="UP000613030"/>
    </source>
</evidence>